<gene>
    <name evidence="1" type="ORF">Plo01_68020</name>
</gene>
<dbReference type="Gene3D" id="1.25.10.10">
    <property type="entry name" value="Leucine-rich Repeat Variant"/>
    <property type="match status" value="1"/>
</dbReference>
<dbReference type="SUPFAM" id="SSF48371">
    <property type="entry name" value="ARM repeat"/>
    <property type="match status" value="1"/>
</dbReference>
<comment type="caution">
    <text evidence="1">The sequence shown here is derived from an EMBL/GenBank/DDBJ whole genome shotgun (WGS) entry which is preliminary data.</text>
</comment>
<keyword evidence="2" id="KW-1185">Reference proteome</keyword>
<evidence type="ECO:0000313" key="2">
    <source>
        <dbReference type="Proteomes" id="UP000616724"/>
    </source>
</evidence>
<accession>A0A8J3W937</accession>
<name>A0A8J3W937_9ACTN</name>
<dbReference type="Proteomes" id="UP000616724">
    <property type="component" value="Unassembled WGS sequence"/>
</dbReference>
<dbReference type="AlphaFoldDB" id="A0A8J3W937"/>
<dbReference type="InterPro" id="IPR011989">
    <property type="entry name" value="ARM-like"/>
</dbReference>
<dbReference type="Pfam" id="PF13646">
    <property type="entry name" value="HEAT_2"/>
    <property type="match status" value="1"/>
</dbReference>
<proteinExistence type="predicted"/>
<organism evidence="1 2">
    <name type="scientific">Planobispora longispora</name>
    <dbReference type="NCBI Taxonomy" id="28887"/>
    <lineage>
        <taxon>Bacteria</taxon>
        <taxon>Bacillati</taxon>
        <taxon>Actinomycetota</taxon>
        <taxon>Actinomycetes</taxon>
        <taxon>Streptosporangiales</taxon>
        <taxon>Streptosporangiaceae</taxon>
        <taxon>Planobispora</taxon>
    </lineage>
</organism>
<dbReference type="InterPro" id="IPR016024">
    <property type="entry name" value="ARM-type_fold"/>
</dbReference>
<sequence length="183" mass="19201">MATTGGPGSVASLIEKALRDPDHDGTTRWQVIASLHEHGGLEAFTAARRLCGGETAAERMLGVDILGGLGFADRSMPLLRYMAAAEEDPMVLYSVLIAFGHLRDPRALPSVIVLAEHPDAAVRYGAAYALPNIVGDPPDPAGMAALRRLARDSDDDVADWACLGTALVSGSEGRATPDRSLPS</sequence>
<evidence type="ECO:0000313" key="1">
    <source>
        <dbReference type="EMBL" id="GIH80373.1"/>
    </source>
</evidence>
<dbReference type="EMBL" id="BOOH01000058">
    <property type="protein sequence ID" value="GIH80373.1"/>
    <property type="molecule type" value="Genomic_DNA"/>
</dbReference>
<dbReference type="RefSeq" id="WP_203894803.1">
    <property type="nucleotide sequence ID" value="NZ_BOOH01000058.1"/>
</dbReference>
<protein>
    <recommendedName>
        <fullName evidence="3">HEAT repeat domain-containing protein</fullName>
    </recommendedName>
</protein>
<reference evidence="1 2" key="1">
    <citation type="submission" date="2021-01" db="EMBL/GenBank/DDBJ databases">
        <title>Whole genome shotgun sequence of Planobispora longispora NBRC 13918.</title>
        <authorList>
            <person name="Komaki H."/>
            <person name="Tamura T."/>
        </authorList>
    </citation>
    <scope>NUCLEOTIDE SEQUENCE [LARGE SCALE GENOMIC DNA]</scope>
    <source>
        <strain evidence="1 2">NBRC 13918</strain>
    </source>
</reference>
<evidence type="ECO:0008006" key="3">
    <source>
        <dbReference type="Google" id="ProtNLM"/>
    </source>
</evidence>